<keyword evidence="1" id="KW-1133">Transmembrane helix</keyword>
<gene>
    <name evidence="2" type="ORF">CI610_03642</name>
</gene>
<protein>
    <submittedName>
        <fullName evidence="2">Uncharacterized protein</fullName>
    </submittedName>
</protein>
<comment type="caution">
    <text evidence="2">The sequence shown here is derived from an EMBL/GenBank/DDBJ whole genome shotgun (WGS) entry which is preliminary data.</text>
</comment>
<sequence>MVISDTTFKSSNRKCSHSKKIRLTVERQLNDKCSIKLADNKPKKASREDVFSITVGNFWINYLPVGILGYFLYQKKLKNPTERCLKEQFVGE</sequence>
<dbReference type="AlphaFoldDB" id="A0A2H9T2J4"/>
<keyword evidence="1" id="KW-0472">Membrane</keyword>
<accession>A0A2H9T2J4</accession>
<proteinExistence type="predicted"/>
<feature type="transmembrane region" description="Helical" evidence="1">
    <location>
        <begin position="50"/>
        <end position="73"/>
    </location>
</feature>
<dbReference type="EMBL" id="NSIT01000605">
    <property type="protein sequence ID" value="PJE77433.1"/>
    <property type="molecule type" value="Genomic_DNA"/>
</dbReference>
<keyword evidence="1" id="KW-0812">Transmembrane</keyword>
<reference evidence="2" key="1">
    <citation type="journal article" date="2017" name="Appl. Environ. Microbiol.">
        <title>Molecular characterization of an Endozoicomonas-like organism causing infection in king scallop Pecten maximus L.</title>
        <authorList>
            <person name="Cano I."/>
            <person name="van Aerle R."/>
            <person name="Ross S."/>
            <person name="Verner-Jeffreys D.W."/>
            <person name="Paley R.K."/>
            <person name="Rimmer G."/>
            <person name="Ryder D."/>
            <person name="Hooper P."/>
            <person name="Stone D."/>
            <person name="Feist S.W."/>
        </authorList>
    </citation>
    <scope>NUCLEOTIDE SEQUENCE</scope>
</reference>
<organism evidence="2">
    <name type="scientific">invertebrate metagenome</name>
    <dbReference type="NCBI Taxonomy" id="1711999"/>
    <lineage>
        <taxon>unclassified sequences</taxon>
        <taxon>metagenomes</taxon>
        <taxon>organismal metagenomes</taxon>
    </lineage>
</organism>
<evidence type="ECO:0000313" key="2">
    <source>
        <dbReference type="EMBL" id="PJE77433.1"/>
    </source>
</evidence>
<evidence type="ECO:0000256" key="1">
    <source>
        <dbReference type="SAM" id="Phobius"/>
    </source>
</evidence>
<name>A0A2H9T2J4_9ZZZZ</name>